<dbReference type="PROSITE" id="PS51257">
    <property type="entry name" value="PROKAR_LIPOPROTEIN"/>
    <property type="match status" value="1"/>
</dbReference>
<organism evidence="7 8">
    <name type="scientific">Polaribacter porphyrae</name>
    <dbReference type="NCBI Taxonomy" id="1137780"/>
    <lineage>
        <taxon>Bacteria</taxon>
        <taxon>Pseudomonadati</taxon>
        <taxon>Bacteroidota</taxon>
        <taxon>Flavobacteriia</taxon>
        <taxon>Flavobacteriales</taxon>
        <taxon>Flavobacteriaceae</taxon>
    </lineage>
</organism>
<feature type="domain" description="CzcB-like alpha-helical hairpin" evidence="3">
    <location>
        <begin position="136"/>
        <end position="192"/>
    </location>
</feature>
<comment type="caution">
    <text evidence="7">The sequence shown here is derived from an EMBL/GenBank/DDBJ whole genome shotgun (WGS) entry which is preliminary data.</text>
</comment>
<dbReference type="PANTHER" id="PTHR30469">
    <property type="entry name" value="MULTIDRUG RESISTANCE PROTEIN MDTA"/>
    <property type="match status" value="1"/>
</dbReference>
<dbReference type="Pfam" id="PF25967">
    <property type="entry name" value="RND-MFP_C"/>
    <property type="match status" value="1"/>
</dbReference>
<dbReference type="InterPro" id="IPR058627">
    <property type="entry name" value="MdtA-like_C"/>
</dbReference>
<feature type="coiled-coil region" evidence="2">
    <location>
        <begin position="27"/>
        <end position="68"/>
    </location>
</feature>
<dbReference type="Proteomes" id="UP000238882">
    <property type="component" value="Unassembled WGS sequence"/>
</dbReference>
<feature type="domain" description="CzcB-like barrel-sandwich hybrid" evidence="6">
    <location>
        <begin position="100"/>
        <end position="225"/>
    </location>
</feature>
<dbReference type="SUPFAM" id="SSF111369">
    <property type="entry name" value="HlyD-like secretion proteins"/>
    <property type="match status" value="1"/>
</dbReference>
<dbReference type="Pfam" id="PF25973">
    <property type="entry name" value="BSH_CzcB"/>
    <property type="match status" value="1"/>
</dbReference>
<dbReference type="EMBL" id="MSCN01000001">
    <property type="protein sequence ID" value="PQJ79878.1"/>
    <property type="molecule type" value="Genomic_DNA"/>
</dbReference>
<evidence type="ECO:0000259" key="6">
    <source>
        <dbReference type="Pfam" id="PF25973"/>
    </source>
</evidence>
<accession>A0A2S7WQI0</accession>
<sequence>MRNIYILLLGTLILSSCGDKKQQSLDAVIATQDLSQIRAKKDELNAKQTEISNQIKKLNDEIAKLDTNKKVPQVSTFSVKEENFNHYLELQGNVQTKKNVIISPEMNGILTAIYVKEGQSVRKGQALAKIDDNGLSNQLAQLKVQAELAKTTYERQKRVWDQKIGSEIQFLQAKANYEAQKNAVTQLEKTLAKTNITAPFSGVIDDIIIEQGNLVSPGMGVFRIVNLGNMYIETDVPESYITSVNKGKNVEVEFPILGKKMQSTIRQAGNFINPANRTFKIEVLVPNKDGNIKPNLTAKLKINDYSNESAILIPQSIISENAKGEQYVFVVKNINNKIGTAEKAFIKTGKTQGDVIEVLSGLSKGLEVVKEGARSVKDKQEVEILTSKI</sequence>
<dbReference type="AlphaFoldDB" id="A0A2S7WQI0"/>
<dbReference type="NCBIfam" id="TIGR01730">
    <property type="entry name" value="RND_mfp"/>
    <property type="match status" value="1"/>
</dbReference>
<dbReference type="GO" id="GO:1990281">
    <property type="term" value="C:efflux pump complex"/>
    <property type="evidence" value="ECO:0007669"/>
    <property type="project" value="TreeGrafter"/>
</dbReference>
<evidence type="ECO:0000259" key="3">
    <source>
        <dbReference type="Pfam" id="PF25893"/>
    </source>
</evidence>
<comment type="similarity">
    <text evidence="1">Belongs to the membrane fusion protein (MFP) (TC 8.A.1) family.</text>
</comment>
<dbReference type="RefSeq" id="WP_105016476.1">
    <property type="nucleotide sequence ID" value="NZ_MSCN01000001.1"/>
</dbReference>
<feature type="domain" description="Multidrug resistance protein MdtA-like C-terminal permuted SH3" evidence="5">
    <location>
        <begin position="310"/>
        <end position="373"/>
    </location>
</feature>
<feature type="domain" description="CusB-like beta-barrel" evidence="4">
    <location>
        <begin position="232"/>
        <end position="304"/>
    </location>
</feature>
<proteinExistence type="inferred from homology"/>
<dbReference type="OrthoDB" id="9806939at2"/>
<evidence type="ECO:0000313" key="8">
    <source>
        <dbReference type="Proteomes" id="UP000238882"/>
    </source>
</evidence>
<keyword evidence="8" id="KW-1185">Reference proteome</keyword>
<dbReference type="InterPro" id="IPR058792">
    <property type="entry name" value="Beta-barrel_RND_2"/>
</dbReference>
<evidence type="ECO:0000313" key="7">
    <source>
        <dbReference type="EMBL" id="PQJ79878.1"/>
    </source>
</evidence>
<evidence type="ECO:0000256" key="1">
    <source>
        <dbReference type="ARBA" id="ARBA00009477"/>
    </source>
</evidence>
<dbReference type="Pfam" id="PF25893">
    <property type="entry name" value="HH_CzcB"/>
    <property type="match status" value="1"/>
</dbReference>
<reference evidence="7 8" key="1">
    <citation type="submission" date="2016-12" db="EMBL/GenBank/DDBJ databases">
        <title>Trade-off between light-utilization and light-protection in marine flavobacteria.</title>
        <authorList>
            <person name="Kumagai Y."/>
            <person name="Yoshizawa S."/>
            <person name="Kogure K."/>
            <person name="Iwasaki W."/>
        </authorList>
    </citation>
    <scope>NUCLEOTIDE SEQUENCE [LARGE SCALE GENOMIC DNA]</scope>
    <source>
        <strain evidence="7 8">NBRC 108759</strain>
    </source>
</reference>
<protein>
    <submittedName>
        <fullName evidence="7">Efflux transporter periplasmic adaptor subunit</fullName>
    </submittedName>
</protein>
<evidence type="ECO:0000256" key="2">
    <source>
        <dbReference type="SAM" id="Coils"/>
    </source>
</evidence>
<dbReference type="Pfam" id="PF25954">
    <property type="entry name" value="Beta-barrel_RND_2"/>
    <property type="match status" value="1"/>
</dbReference>
<dbReference type="InterPro" id="IPR058648">
    <property type="entry name" value="HH_CzcB-like"/>
</dbReference>
<dbReference type="Gene3D" id="2.40.30.170">
    <property type="match status" value="1"/>
</dbReference>
<dbReference type="Gene3D" id="2.40.50.100">
    <property type="match status" value="1"/>
</dbReference>
<keyword evidence="2" id="KW-0175">Coiled coil</keyword>
<dbReference type="GO" id="GO:0015562">
    <property type="term" value="F:efflux transmembrane transporter activity"/>
    <property type="evidence" value="ECO:0007669"/>
    <property type="project" value="TreeGrafter"/>
</dbReference>
<dbReference type="Gene3D" id="2.40.420.20">
    <property type="match status" value="1"/>
</dbReference>
<name>A0A2S7WQI0_9FLAO</name>
<dbReference type="Gene3D" id="1.10.287.470">
    <property type="entry name" value="Helix hairpin bin"/>
    <property type="match status" value="1"/>
</dbReference>
<evidence type="ECO:0000259" key="5">
    <source>
        <dbReference type="Pfam" id="PF25967"/>
    </source>
</evidence>
<dbReference type="InterPro" id="IPR006143">
    <property type="entry name" value="RND_pump_MFP"/>
</dbReference>
<dbReference type="InterPro" id="IPR058647">
    <property type="entry name" value="BSH_CzcB-like"/>
</dbReference>
<gene>
    <name evidence="7" type="ORF">BTO18_12150</name>
</gene>
<evidence type="ECO:0000259" key="4">
    <source>
        <dbReference type="Pfam" id="PF25954"/>
    </source>
</evidence>
<dbReference type="PANTHER" id="PTHR30469:SF15">
    <property type="entry name" value="HLYD FAMILY OF SECRETION PROTEINS"/>
    <property type="match status" value="1"/>
</dbReference>